<organism evidence="2 3">
    <name type="scientific">Parascedosporium putredinis</name>
    <dbReference type="NCBI Taxonomy" id="1442378"/>
    <lineage>
        <taxon>Eukaryota</taxon>
        <taxon>Fungi</taxon>
        <taxon>Dikarya</taxon>
        <taxon>Ascomycota</taxon>
        <taxon>Pezizomycotina</taxon>
        <taxon>Sordariomycetes</taxon>
        <taxon>Hypocreomycetidae</taxon>
        <taxon>Microascales</taxon>
        <taxon>Microascaceae</taxon>
        <taxon>Parascedosporium</taxon>
    </lineage>
</organism>
<dbReference type="Proteomes" id="UP000838763">
    <property type="component" value="Unassembled WGS sequence"/>
</dbReference>
<keyword evidence="3" id="KW-1185">Reference proteome</keyword>
<evidence type="ECO:0000256" key="1">
    <source>
        <dbReference type="SAM" id="MobiDB-lite"/>
    </source>
</evidence>
<feature type="region of interest" description="Disordered" evidence="1">
    <location>
        <begin position="172"/>
        <end position="199"/>
    </location>
</feature>
<sequence>MEDNAPSSTPPAVDRDRTLRPQRFPSALSTSEPSLSHPDIMNPNALNEPPDESSLLSDSAYEVINNADTESQDGFPTESVCSSDYLQSDDTHSLIGTEHTNDEDDEENGEHNDTHNHVDEDMAYSHVQEPRPQYQDDSEAENTDSDSEELIKFPDFPTHLDKEFEEACASGTTTYTAGGAGGAGEDDDDEDEEERRSSMHYAEESLKMPSALPPGSPASKSSWFGFASNQELADFVSRLSYKLVHGLAVVGLVSVCAFFLQGHLNQPNSAIDAVRTETLVPVMRTTVSVTTSTYIINYTSTKTDAYGVVNITVVTTRKPKVNETFEIDFGKGLFDQALEYGVHVVQDIAETISSSLNGASAENLVPDALRWAEDLGSRAKDSVLQSCKTVEDYLDTANEHVQQVFHDGPTQVKAEWDRRVLDVQEEAKIALLKAQINANLWWLKFQGKTEERKDYLHKARRFMRSTMDEIELARDSAQASKVWRRGMREGPRCKGRRDSGFTRWTQECVHDA</sequence>
<dbReference type="AlphaFoldDB" id="A0A9P1HAP0"/>
<accession>A0A9P1HAP0</accession>
<evidence type="ECO:0000313" key="3">
    <source>
        <dbReference type="Proteomes" id="UP000838763"/>
    </source>
</evidence>
<feature type="compositionally biased region" description="Acidic residues" evidence="1">
    <location>
        <begin position="136"/>
        <end position="148"/>
    </location>
</feature>
<feature type="region of interest" description="Disordered" evidence="1">
    <location>
        <begin position="1"/>
        <end position="148"/>
    </location>
</feature>
<evidence type="ECO:0000313" key="2">
    <source>
        <dbReference type="EMBL" id="CAI4219036.1"/>
    </source>
</evidence>
<feature type="compositionally biased region" description="Basic and acidic residues" evidence="1">
    <location>
        <begin position="109"/>
        <end position="120"/>
    </location>
</feature>
<reference evidence="2" key="1">
    <citation type="submission" date="2022-11" db="EMBL/GenBank/DDBJ databases">
        <authorList>
            <person name="Scott C."/>
            <person name="Bruce N."/>
        </authorList>
    </citation>
    <scope>NUCLEOTIDE SEQUENCE</scope>
</reference>
<comment type="caution">
    <text evidence="2">The sequence shown here is derived from an EMBL/GenBank/DDBJ whole genome shotgun (WGS) entry which is preliminary data.</text>
</comment>
<name>A0A9P1HAP0_9PEZI</name>
<feature type="compositionally biased region" description="Acidic residues" evidence="1">
    <location>
        <begin position="184"/>
        <end position="193"/>
    </location>
</feature>
<gene>
    <name evidence="2" type="ORF">PPNO1_LOCUS8607</name>
</gene>
<protein>
    <submittedName>
        <fullName evidence="2">Uncharacterized protein</fullName>
    </submittedName>
</protein>
<dbReference type="EMBL" id="CALLCH030000019">
    <property type="protein sequence ID" value="CAI4219036.1"/>
    <property type="molecule type" value="Genomic_DNA"/>
</dbReference>
<feature type="compositionally biased region" description="Polar residues" evidence="1">
    <location>
        <begin position="66"/>
        <end position="88"/>
    </location>
</feature>
<dbReference type="OrthoDB" id="4925544at2759"/>
<proteinExistence type="predicted"/>